<evidence type="ECO:0000256" key="5">
    <source>
        <dbReference type="ARBA" id="ARBA00022741"/>
    </source>
</evidence>
<evidence type="ECO:0000256" key="7">
    <source>
        <dbReference type="ARBA" id="ARBA00022840"/>
    </source>
</evidence>
<keyword evidence="5 10" id="KW-0547">Nucleotide-binding</keyword>
<dbReference type="Proteomes" id="UP001211044">
    <property type="component" value="Chromosome"/>
</dbReference>
<dbReference type="NCBIfam" id="TIGR01313">
    <property type="entry name" value="therm_gnt_kin"/>
    <property type="match status" value="1"/>
</dbReference>
<dbReference type="GO" id="GO:0005524">
    <property type="term" value="F:ATP binding"/>
    <property type="evidence" value="ECO:0007669"/>
    <property type="project" value="UniProtKB-KW"/>
</dbReference>
<evidence type="ECO:0000313" key="11">
    <source>
        <dbReference type="EMBL" id="WCE46638.1"/>
    </source>
</evidence>
<dbReference type="EC" id="2.7.1.12" evidence="3 10"/>
<dbReference type="GO" id="GO:0046316">
    <property type="term" value="F:gluconokinase activity"/>
    <property type="evidence" value="ECO:0007669"/>
    <property type="project" value="UniProtKB-EC"/>
</dbReference>
<dbReference type="FunFam" id="3.40.50.300:FF:000522">
    <property type="entry name" value="Gluconokinase"/>
    <property type="match status" value="1"/>
</dbReference>
<dbReference type="InterPro" id="IPR006001">
    <property type="entry name" value="Therm_gnt_kin"/>
</dbReference>
<keyword evidence="4 10" id="KW-0808">Transferase</keyword>
<evidence type="ECO:0000256" key="3">
    <source>
        <dbReference type="ARBA" id="ARBA00012054"/>
    </source>
</evidence>
<accession>A0AB38XQQ0</accession>
<proteinExistence type="inferred from homology"/>
<reference evidence="11" key="1">
    <citation type="submission" date="2023-01" db="EMBL/GenBank/DDBJ databases">
        <title>Comparative Genomic Analysis of the Clinically-Derived Winkia Strain NY0527 Provides Evidence into the Taxonomic Reassignment of Winkia neuii and Characterizes Their Virulence Traits.</title>
        <authorList>
            <person name="Cai X."/>
            <person name="Peng Y."/>
            <person name="Li M."/>
            <person name="Qiu Y."/>
            <person name="Wang Y."/>
            <person name="Xu L."/>
            <person name="Hou Q."/>
        </authorList>
    </citation>
    <scope>NUCLEOTIDE SEQUENCE</scope>
    <source>
        <strain evidence="11">NY0527</strain>
    </source>
</reference>
<evidence type="ECO:0000256" key="10">
    <source>
        <dbReference type="RuleBase" id="RU363066"/>
    </source>
</evidence>
<organism evidence="11 12">
    <name type="scientific">Winkia neuii subsp. anitrata</name>
    <dbReference type="NCBI Taxonomy" id="29318"/>
    <lineage>
        <taxon>Bacteria</taxon>
        <taxon>Bacillati</taxon>
        <taxon>Actinomycetota</taxon>
        <taxon>Actinomycetes</taxon>
        <taxon>Actinomycetales</taxon>
        <taxon>Actinomycetaceae</taxon>
        <taxon>Winkia</taxon>
    </lineage>
</organism>
<dbReference type="InterPro" id="IPR027417">
    <property type="entry name" value="P-loop_NTPase"/>
</dbReference>
<evidence type="ECO:0000256" key="6">
    <source>
        <dbReference type="ARBA" id="ARBA00022777"/>
    </source>
</evidence>
<gene>
    <name evidence="11" type="ORF">PIG85_03045</name>
</gene>
<evidence type="ECO:0000256" key="2">
    <source>
        <dbReference type="ARBA" id="ARBA00008420"/>
    </source>
</evidence>
<dbReference type="Pfam" id="PF13671">
    <property type="entry name" value="AAA_33"/>
    <property type="match status" value="1"/>
</dbReference>
<dbReference type="PANTHER" id="PTHR43442">
    <property type="entry name" value="GLUCONOKINASE-RELATED"/>
    <property type="match status" value="1"/>
</dbReference>
<dbReference type="SUPFAM" id="SSF52540">
    <property type="entry name" value="P-loop containing nucleoside triphosphate hydrolases"/>
    <property type="match status" value="1"/>
</dbReference>
<comment type="pathway">
    <text evidence="1">Carbohydrate acid metabolism.</text>
</comment>
<protein>
    <recommendedName>
        <fullName evidence="3 10">Gluconokinase</fullName>
        <ecNumber evidence="3 10">2.7.1.12</ecNumber>
    </recommendedName>
</protein>
<keyword evidence="6 10" id="KW-0418">Kinase</keyword>
<dbReference type="KEGG" id="wne:PIG85_03045"/>
<evidence type="ECO:0000256" key="4">
    <source>
        <dbReference type="ARBA" id="ARBA00022679"/>
    </source>
</evidence>
<dbReference type="RefSeq" id="WP_004805785.1">
    <property type="nucleotide sequence ID" value="NZ_CP116394.1"/>
</dbReference>
<dbReference type="CDD" id="cd02021">
    <property type="entry name" value="GntK"/>
    <property type="match status" value="1"/>
</dbReference>
<evidence type="ECO:0000313" key="12">
    <source>
        <dbReference type="Proteomes" id="UP001211044"/>
    </source>
</evidence>
<evidence type="ECO:0000256" key="1">
    <source>
        <dbReference type="ARBA" id="ARBA00004761"/>
    </source>
</evidence>
<dbReference type="GO" id="GO:0019521">
    <property type="term" value="P:D-gluconate metabolic process"/>
    <property type="evidence" value="ECO:0007669"/>
    <property type="project" value="UniProtKB-KW"/>
</dbReference>
<dbReference type="AlphaFoldDB" id="A0AB38XQQ0"/>
<evidence type="ECO:0000256" key="9">
    <source>
        <dbReference type="ARBA" id="ARBA00048090"/>
    </source>
</evidence>
<comment type="catalytic activity">
    <reaction evidence="9 10">
        <text>D-gluconate + ATP = 6-phospho-D-gluconate + ADP + H(+)</text>
        <dbReference type="Rhea" id="RHEA:19433"/>
        <dbReference type="ChEBI" id="CHEBI:15378"/>
        <dbReference type="ChEBI" id="CHEBI:18391"/>
        <dbReference type="ChEBI" id="CHEBI:30616"/>
        <dbReference type="ChEBI" id="CHEBI:58759"/>
        <dbReference type="ChEBI" id="CHEBI:456216"/>
        <dbReference type="EC" id="2.7.1.12"/>
    </reaction>
</comment>
<dbReference type="PANTHER" id="PTHR43442:SF3">
    <property type="entry name" value="GLUCONOKINASE-RELATED"/>
    <property type="match status" value="1"/>
</dbReference>
<keyword evidence="8" id="KW-0311">Gluconate utilization</keyword>
<evidence type="ECO:0000256" key="8">
    <source>
        <dbReference type="ARBA" id="ARBA00023064"/>
    </source>
</evidence>
<dbReference type="EMBL" id="CP116394">
    <property type="protein sequence ID" value="WCE46638.1"/>
    <property type="molecule type" value="Genomic_DNA"/>
</dbReference>
<sequence length="170" mass="18846">MDPIHLVFMGVAGSGKTTAAEGLAAKLGWPEAEADDFHPAANIEKMSSGHPLTDEDRWPWLRKLRAWMDKNSEQNSSTIVTCSALKRSYRDLLRNGPGRVCFVHMQAPAEVIEERMAKRDHFMRPGMLGSQFDTLEDLEEGEDGFTVSALGTKEETLQAVEDGLSERGLI</sequence>
<comment type="similarity">
    <text evidence="2 10">Belongs to the gluconokinase GntK/GntV family.</text>
</comment>
<keyword evidence="7 10" id="KW-0067">ATP-binding</keyword>
<dbReference type="Gene3D" id="3.40.50.300">
    <property type="entry name" value="P-loop containing nucleotide triphosphate hydrolases"/>
    <property type="match status" value="1"/>
</dbReference>
<dbReference type="GO" id="GO:0005737">
    <property type="term" value="C:cytoplasm"/>
    <property type="evidence" value="ECO:0007669"/>
    <property type="project" value="TreeGrafter"/>
</dbReference>
<name>A0AB38XQQ0_9ACTO</name>